<evidence type="ECO:0000256" key="1">
    <source>
        <dbReference type="ARBA" id="ARBA00005695"/>
    </source>
</evidence>
<evidence type="ECO:0000313" key="5">
    <source>
        <dbReference type="EMBL" id="GAP40355.1"/>
    </source>
</evidence>
<dbReference type="InterPro" id="IPR000914">
    <property type="entry name" value="SBP_5_dom"/>
</dbReference>
<organism evidence="5">
    <name type="scientific">Flexilinea flocculi</name>
    <dbReference type="NCBI Taxonomy" id="1678840"/>
    <lineage>
        <taxon>Bacteria</taxon>
        <taxon>Bacillati</taxon>
        <taxon>Chloroflexota</taxon>
        <taxon>Anaerolineae</taxon>
        <taxon>Anaerolineales</taxon>
        <taxon>Anaerolineaceae</taxon>
        <taxon>Flexilinea</taxon>
    </lineage>
</organism>
<dbReference type="InterPro" id="IPR030678">
    <property type="entry name" value="Peptide/Ni-bd"/>
</dbReference>
<dbReference type="OrthoDB" id="9783874at2"/>
<name>A0A0S7BV48_9CHLR</name>
<dbReference type="PANTHER" id="PTHR30290">
    <property type="entry name" value="PERIPLASMIC BINDING COMPONENT OF ABC TRANSPORTER"/>
    <property type="match status" value="1"/>
</dbReference>
<dbReference type="AlphaFoldDB" id="A0A0S7BV48"/>
<protein>
    <submittedName>
        <fullName evidence="5">ABC-type transport system, periplasmic component</fullName>
    </submittedName>
</protein>
<sequence length="465" mass="53149">MDKIRVGISDYEESSYGDISDSHSTLTVMNLYSEPLIRLYDGKIWPALAQSWQSFDDGHRWLFYLRPNIMFHDSTPCSVVDVIDSFEEIKSQSTKTGMPSPYERYFSALNFRIINRLTLEVTCETPCGDVAEILSGINIRRTKHNEKPVIGTGNYTFAKFYAGKTVRLEKRSGLKHLSAYDQITFHIIPDPEERLAALKEGKIHFAANLEQLPRQKQDPDFTWWKCVSSKSTVGLLNAFEPPFNDPRARIGINYAVDVDQIIHEVFSDLAIPAATIGSPFHCGYDNSIKPVGYDPEKAKQLFEKVAMPSQLEIFASEGFPPRSREIAAFIAEQLEKIHIQTCLHIIEDETDYLRLIEKKQAGHIALFHSASNSTYRILSECVSSTEKGRWWQGYTDEKTQSLILAANTEDDITNRERKYSAVLNHLNQQPPWLYLFHPISVYACLPEVKDVELLHTEMLRFPGSW</sequence>
<reference evidence="5" key="1">
    <citation type="journal article" date="2015" name="Genome Announc.">
        <title>Draft Genome Sequence of Anaerolineae Strain TC1, a Novel Isolate from a Methanogenic Wastewater Treatment System.</title>
        <authorList>
            <person name="Matsuura N."/>
            <person name="Tourlousse D.M."/>
            <person name="Sun L."/>
            <person name="Toyonaga M."/>
            <person name="Kuroda K."/>
            <person name="Ohashi A."/>
            <person name="Cruz R."/>
            <person name="Yamaguchi T."/>
            <person name="Sekiguchi Y."/>
        </authorList>
    </citation>
    <scope>NUCLEOTIDE SEQUENCE [LARGE SCALE GENOMIC DNA]</scope>
    <source>
        <strain evidence="5">TC1</strain>
    </source>
</reference>
<evidence type="ECO:0000259" key="4">
    <source>
        <dbReference type="Pfam" id="PF00496"/>
    </source>
</evidence>
<dbReference type="Pfam" id="PF00496">
    <property type="entry name" value="SBP_bac_5"/>
    <property type="match status" value="1"/>
</dbReference>
<evidence type="ECO:0000256" key="2">
    <source>
        <dbReference type="ARBA" id="ARBA00022448"/>
    </source>
</evidence>
<proteinExistence type="inferred from homology"/>
<accession>A0A0S7BV48</accession>
<dbReference type="GO" id="GO:0015833">
    <property type="term" value="P:peptide transport"/>
    <property type="evidence" value="ECO:0007669"/>
    <property type="project" value="TreeGrafter"/>
</dbReference>
<keyword evidence="6" id="KW-1185">Reference proteome</keyword>
<dbReference type="SUPFAM" id="SSF53850">
    <property type="entry name" value="Periplasmic binding protein-like II"/>
    <property type="match status" value="1"/>
</dbReference>
<evidence type="ECO:0000313" key="6">
    <source>
        <dbReference type="Proteomes" id="UP000053370"/>
    </source>
</evidence>
<dbReference type="Gene3D" id="3.40.190.10">
    <property type="entry name" value="Periplasmic binding protein-like II"/>
    <property type="match status" value="1"/>
</dbReference>
<dbReference type="Gene3D" id="3.10.105.10">
    <property type="entry name" value="Dipeptide-binding Protein, Domain 3"/>
    <property type="match status" value="1"/>
</dbReference>
<keyword evidence="2" id="KW-0813">Transport</keyword>
<keyword evidence="3" id="KW-0732">Signal</keyword>
<dbReference type="InterPro" id="IPR039424">
    <property type="entry name" value="SBP_5"/>
</dbReference>
<dbReference type="STRING" id="1678840.ATC1_13327"/>
<dbReference type="Gene3D" id="3.90.76.10">
    <property type="entry name" value="Dipeptide-binding Protein, Domain 1"/>
    <property type="match status" value="1"/>
</dbReference>
<comment type="similarity">
    <text evidence="1">Belongs to the bacterial solute-binding protein 5 family.</text>
</comment>
<dbReference type="RefSeq" id="WP_062279572.1">
    <property type="nucleotide sequence ID" value="NZ_DF968181.1"/>
</dbReference>
<evidence type="ECO:0000256" key="3">
    <source>
        <dbReference type="ARBA" id="ARBA00022729"/>
    </source>
</evidence>
<dbReference type="PIRSF" id="PIRSF002741">
    <property type="entry name" value="MppA"/>
    <property type="match status" value="1"/>
</dbReference>
<dbReference type="GO" id="GO:0043190">
    <property type="term" value="C:ATP-binding cassette (ABC) transporter complex"/>
    <property type="evidence" value="ECO:0007669"/>
    <property type="project" value="InterPro"/>
</dbReference>
<dbReference type="Proteomes" id="UP000053370">
    <property type="component" value="Unassembled WGS sequence"/>
</dbReference>
<feature type="domain" description="Solute-binding protein family 5" evidence="4">
    <location>
        <begin position="44"/>
        <end position="353"/>
    </location>
</feature>
<dbReference type="GO" id="GO:1904680">
    <property type="term" value="F:peptide transmembrane transporter activity"/>
    <property type="evidence" value="ECO:0007669"/>
    <property type="project" value="TreeGrafter"/>
</dbReference>
<gene>
    <name evidence="5" type="ORF">ATC1_13327</name>
</gene>
<dbReference type="PANTHER" id="PTHR30290:SF9">
    <property type="entry name" value="OLIGOPEPTIDE-BINDING PROTEIN APPA"/>
    <property type="match status" value="1"/>
</dbReference>
<dbReference type="GO" id="GO:0042597">
    <property type="term" value="C:periplasmic space"/>
    <property type="evidence" value="ECO:0007669"/>
    <property type="project" value="UniProtKB-ARBA"/>
</dbReference>
<dbReference type="EMBL" id="DF968181">
    <property type="protein sequence ID" value="GAP40355.1"/>
    <property type="molecule type" value="Genomic_DNA"/>
</dbReference>